<organism evidence="4 5">
    <name type="scientific">Pedobacter westerhofensis</name>
    <dbReference type="NCBI Taxonomy" id="425512"/>
    <lineage>
        <taxon>Bacteria</taxon>
        <taxon>Pseudomonadati</taxon>
        <taxon>Bacteroidota</taxon>
        <taxon>Sphingobacteriia</taxon>
        <taxon>Sphingobacteriales</taxon>
        <taxon>Sphingobacteriaceae</taxon>
        <taxon>Pedobacter</taxon>
    </lineage>
</organism>
<protein>
    <submittedName>
        <fullName evidence="4">CubicO group peptidase, beta-lactamase class C family</fullName>
    </submittedName>
</protein>
<keyword evidence="1" id="KW-0802">TPR repeat</keyword>
<accession>A0A521CWU3</accession>
<name>A0A521CWU3_9SPHI</name>
<dbReference type="Pfam" id="PF00144">
    <property type="entry name" value="Beta-lactamase"/>
    <property type="match status" value="1"/>
</dbReference>
<dbReference type="AlphaFoldDB" id="A0A521CWU3"/>
<feature type="chain" id="PRO_5021809849" evidence="2">
    <location>
        <begin position="20"/>
        <end position="462"/>
    </location>
</feature>
<dbReference type="SMART" id="SM00028">
    <property type="entry name" value="TPR"/>
    <property type="match status" value="1"/>
</dbReference>
<dbReference type="InterPro" id="IPR011990">
    <property type="entry name" value="TPR-like_helical_dom_sf"/>
</dbReference>
<dbReference type="InterPro" id="IPR001466">
    <property type="entry name" value="Beta-lactam-related"/>
</dbReference>
<evidence type="ECO:0000313" key="4">
    <source>
        <dbReference type="EMBL" id="SMO63888.1"/>
    </source>
</evidence>
<dbReference type="EMBL" id="FXTN01000004">
    <property type="protein sequence ID" value="SMO63888.1"/>
    <property type="molecule type" value="Genomic_DNA"/>
</dbReference>
<dbReference type="SUPFAM" id="SSF56601">
    <property type="entry name" value="beta-lactamase/transpeptidase-like"/>
    <property type="match status" value="1"/>
</dbReference>
<evidence type="ECO:0000313" key="5">
    <source>
        <dbReference type="Proteomes" id="UP000320300"/>
    </source>
</evidence>
<keyword evidence="2" id="KW-0732">Signal</keyword>
<dbReference type="OrthoDB" id="9793489at2"/>
<dbReference type="SUPFAM" id="SSF48452">
    <property type="entry name" value="TPR-like"/>
    <property type="match status" value="1"/>
</dbReference>
<sequence>MKRIFPFLMLLFITSALHAGDPQSRKIDSLMQVSMQRGVFNGNILVARHGKIIYQASLGFADGSRTKKLNPDLSFDIGSICKEFNGTGIMILKERGLLSLDDPISKFFPALPAWAAKVKVRHLLNYTSGIPLFSPTAADSDQEMLKNLMELKELSFESGTAYIYNHYNVYLQMRMIEKISGQSYADFVTKNILIPCKMSHSKLNYPTNGPGMAIAFNNDFQTTRYAQEMTGWLRLPVRDLYQYITKLESYSLISKESFRELAENFPGGESSLGSTGFENGELTWHQHQGSNSNYEALVYSDLKSGVRIVMMTNNQNFKVHALKSAILSILKDEPFTIPKRSVYLDIRDKILADHEKGLQFFSALKADHQDQYDFSFETGDLISTGKYLQRRNKLEEAISLFHLAILPEAKPADLSYGYELIGESYLKLDKKQEAAIYFKKAIATDPGNKNAAGLLNTLSGAR</sequence>
<keyword evidence="5" id="KW-1185">Reference proteome</keyword>
<dbReference type="RefSeq" id="WP_142527968.1">
    <property type="nucleotide sequence ID" value="NZ_CBCSJO010000001.1"/>
</dbReference>
<dbReference type="Proteomes" id="UP000320300">
    <property type="component" value="Unassembled WGS sequence"/>
</dbReference>
<dbReference type="InterPro" id="IPR050491">
    <property type="entry name" value="AmpC-like"/>
</dbReference>
<dbReference type="PROSITE" id="PS50005">
    <property type="entry name" value="TPR"/>
    <property type="match status" value="1"/>
</dbReference>
<dbReference type="InterPro" id="IPR019734">
    <property type="entry name" value="TPR_rpt"/>
</dbReference>
<dbReference type="Gene3D" id="3.40.710.10">
    <property type="entry name" value="DD-peptidase/beta-lactamase superfamily"/>
    <property type="match status" value="1"/>
</dbReference>
<proteinExistence type="predicted"/>
<evidence type="ECO:0000256" key="2">
    <source>
        <dbReference type="SAM" id="SignalP"/>
    </source>
</evidence>
<evidence type="ECO:0000256" key="1">
    <source>
        <dbReference type="PROSITE-ProRule" id="PRU00339"/>
    </source>
</evidence>
<dbReference type="Gene3D" id="1.25.40.10">
    <property type="entry name" value="Tetratricopeptide repeat domain"/>
    <property type="match status" value="1"/>
</dbReference>
<gene>
    <name evidence="4" type="ORF">SAMN06265348_104269</name>
</gene>
<feature type="repeat" description="TPR" evidence="1">
    <location>
        <begin position="415"/>
        <end position="448"/>
    </location>
</feature>
<feature type="signal peptide" evidence="2">
    <location>
        <begin position="1"/>
        <end position="19"/>
    </location>
</feature>
<dbReference type="PANTHER" id="PTHR46825">
    <property type="entry name" value="D-ALANYL-D-ALANINE-CARBOXYPEPTIDASE/ENDOPEPTIDASE AMPH"/>
    <property type="match status" value="1"/>
</dbReference>
<feature type="domain" description="Beta-lactamase-related" evidence="3">
    <location>
        <begin position="28"/>
        <end position="317"/>
    </location>
</feature>
<reference evidence="4 5" key="1">
    <citation type="submission" date="2017-05" db="EMBL/GenBank/DDBJ databases">
        <authorList>
            <person name="Varghese N."/>
            <person name="Submissions S."/>
        </authorList>
    </citation>
    <scope>NUCLEOTIDE SEQUENCE [LARGE SCALE GENOMIC DNA]</scope>
    <source>
        <strain evidence="4 5">DSM 19036</strain>
    </source>
</reference>
<dbReference type="PANTHER" id="PTHR46825:SF9">
    <property type="entry name" value="BETA-LACTAMASE-RELATED DOMAIN-CONTAINING PROTEIN"/>
    <property type="match status" value="1"/>
</dbReference>
<evidence type="ECO:0000259" key="3">
    <source>
        <dbReference type="Pfam" id="PF00144"/>
    </source>
</evidence>
<dbReference type="InterPro" id="IPR012338">
    <property type="entry name" value="Beta-lactam/transpept-like"/>
</dbReference>